<keyword evidence="2" id="KW-1185">Reference proteome</keyword>
<dbReference type="PANTHER" id="PTHR43205:SF7">
    <property type="entry name" value="PROSTAGLANDIN REDUCTASE 1"/>
    <property type="match status" value="1"/>
</dbReference>
<dbReference type="Gene3D" id="3.40.50.720">
    <property type="entry name" value="NAD(P)-binding Rossmann-like Domain"/>
    <property type="match status" value="1"/>
</dbReference>
<dbReference type="Proteomes" id="UP000238479">
    <property type="component" value="Chromosome 3"/>
</dbReference>
<dbReference type="Gramene" id="PRQ44872">
    <property type="protein sequence ID" value="PRQ44872"/>
    <property type="gene ID" value="RchiOBHm_Chr3g0483991"/>
</dbReference>
<evidence type="ECO:0000313" key="2">
    <source>
        <dbReference type="Proteomes" id="UP000238479"/>
    </source>
</evidence>
<accession>A0A2P6REL4</accession>
<dbReference type="SUPFAM" id="SSF51735">
    <property type="entry name" value="NAD(P)-binding Rossmann-fold domains"/>
    <property type="match status" value="1"/>
</dbReference>
<organism evidence="1 2">
    <name type="scientific">Rosa chinensis</name>
    <name type="common">China rose</name>
    <dbReference type="NCBI Taxonomy" id="74649"/>
    <lineage>
        <taxon>Eukaryota</taxon>
        <taxon>Viridiplantae</taxon>
        <taxon>Streptophyta</taxon>
        <taxon>Embryophyta</taxon>
        <taxon>Tracheophyta</taxon>
        <taxon>Spermatophyta</taxon>
        <taxon>Magnoliopsida</taxon>
        <taxon>eudicotyledons</taxon>
        <taxon>Gunneridae</taxon>
        <taxon>Pentapetalae</taxon>
        <taxon>rosids</taxon>
        <taxon>fabids</taxon>
        <taxon>Rosales</taxon>
        <taxon>Rosaceae</taxon>
        <taxon>Rosoideae</taxon>
        <taxon>Rosoideae incertae sedis</taxon>
        <taxon>Rosa</taxon>
    </lineage>
</organism>
<reference evidence="1 2" key="1">
    <citation type="journal article" date="2018" name="Nat. Genet.">
        <title>The Rosa genome provides new insights in the design of modern roses.</title>
        <authorList>
            <person name="Bendahmane M."/>
        </authorList>
    </citation>
    <scope>NUCLEOTIDE SEQUENCE [LARGE SCALE GENOMIC DNA]</scope>
    <source>
        <strain evidence="2">cv. Old Blush</strain>
    </source>
</reference>
<sequence length="83" mass="8904">MMTPTTESLIKIHHTDVPLSYYTGLLGMPGVTAYAGFYEICSPKKGETVYISAASGAVGQFVGQFTKLTGCVMLLGVLEARKR</sequence>
<dbReference type="STRING" id="74649.A0A2P6REL4"/>
<name>A0A2P6REL4_ROSCH</name>
<dbReference type="Gene3D" id="3.90.180.10">
    <property type="entry name" value="Medium-chain alcohol dehydrogenases, catalytic domain"/>
    <property type="match status" value="1"/>
</dbReference>
<keyword evidence="1" id="KW-0560">Oxidoreductase</keyword>
<dbReference type="PANTHER" id="PTHR43205">
    <property type="entry name" value="PROSTAGLANDIN REDUCTASE"/>
    <property type="match status" value="1"/>
</dbReference>
<gene>
    <name evidence="1" type="ORF">RchiOBHm_Chr3g0483991</name>
</gene>
<proteinExistence type="predicted"/>
<evidence type="ECO:0000313" key="1">
    <source>
        <dbReference type="EMBL" id="PRQ44872.1"/>
    </source>
</evidence>
<dbReference type="EMBL" id="PDCK01000041">
    <property type="protein sequence ID" value="PRQ44872.1"/>
    <property type="molecule type" value="Genomic_DNA"/>
</dbReference>
<dbReference type="AlphaFoldDB" id="A0A2P6REL4"/>
<comment type="caution">
    <text evidence="1">The sequence shown here is derived from an EMBL/GenBank/DDBJ whole genome shotgun (WGS) entry which is preliminary data.</text>
</comment>
<protein>
    <submittedName>
        <fullName evidence="1">Putative 2-alkenal reductase (NAD(P)(+))</fullName>
        <ecNumber evidence="1">1.3.1.74</ecNumber>
    </submittedName>
</protein>
<dbReference type="InterPro" id="IPR036291">
    <property type="entry name" value="NAD(P)-bd_dom_sf"/>
</dbReference>
<dbReference type="GO" id="GO:0032440">
    <property type="term" value="F:2-alkenal reductase [NAD(P)H] activity"/>
    <property type="evidence" value="ECO:0007669"/>
    <property type="project" value="UniProtKB-EC"/>
</dbReference>
<dbReference type="InterPro" id="IPR045010">
    <property type="entry name" value="MDR_fam"/>
</dbReference>
<dbReference type="EC" id="1.3.1.74" evidence="1"/>